<dbReference type="Pfam" id="PF26215">
    <property type="entry name" value="HTH_animal"/>
    <property type="match status" value="1"/>
</dbReference>
<evidence type="ECO:0000259" key="1">
    <source>
        <dbReference type="Pfam" id="PF26215"/>
    </source>
</evidence>
<sequence length="401" mass="47194">MDPEQQLYIPKVEDIATAVIEMYGSKLIKPVEELKILGVTIKNHRVRSKLDFTPHVNEMIIKKYYEKTNTIFKSFFTDSQIPKYVKPNFYNVQFFTGHVDILTWFRYIDDIFCIVKADSLDKIHAKLNSLYPDILFTVEKERNSSLAFLDILITRQSCRYMTNVYYKPSFYPSYIHYSSYCPLSHKINTVKTLSKRIFTHCSSQEFKQIETQNVIGHLMNSGYPKNFILRHFYNPQQHLNSQIYRSTCTIPFSTHSVNISRFLKNNYGIRTFYTNTPKLETIVRNPITRNSFPVTLPLFTNSVYSLKCSNCNSIYIGETGRRIKDRMDEHYRNIRNNEPKSLIVQHIRQTGHSFNTSHPHAYYSNINSKFKRLIVEALLSLKHNSINRHIEIPDAYKAIFP</sequence>
<organism evidence="2 3">
    <name type="scientific">Cordylochernes scorpioides</name>
    <dbReference type="NCBI Taxonomy" id="51811"/>
    <lineage>
        <taxon>Eukaryota</taxon>
        <taxon>Metazoa</taxon>
        <taxon>Ecdysozoa</taxon>
        <taxon>Arthropoda</taxon>
        <taxon>Chelicerata</taxon>
        <taxon>Arachnida</taxon>
        <taxon>Pseudoscorpiones</taxon>
        <taxon>Cheliferoidea</taxon>
        <taxon>Chernetidae</taxon>
        <taxon>Cordylochernes</taxon>
    </lineage>
</organism>
<dbReference type="Proteomes" id="UP001235939">
    <property type="component" value="Chromosome 05"/>
</dbReference>
<dbReference type="Gene3D" id="3.40.1440.10">
    <property type="entry name" value="GIY-YIG endonuclease"/>
    <property type="match status" value="1"/>
</dbReference>
<gene>
    <name evidence="2" type="ORF">LAZ67_5001295</name>
</gene>
<dbReference type="PANTHER" id="PTHR21301:SF10">
    <property type="entry name" value="REVERSE TRANSCRIPTASE DOMAIN-CONTAINING PROTEIN"/>
    <property type="match status" value="1"/>
</dbReference>
<dbReference type="PANTHER" id="PTHR21301">
    <property type="entry name" value="REVERSE TRANSCRIPTASE"/>
    <property type="match status" value="1"/>
</dbReference>
<protein>
    <recommendedName>
        <fullName evidence="1">Helix-turn-helix domain-containing protein</fullName>
    </recommendedName>
</protein>
<proteinExistence type="predicted"/>
<name>A0ABY6KG89_9ARAC</name>
<evidence type="ECO:0000313" key="3">
    <source>
        <dbReference type="Proteomes" id="UP001235939"/>
    </source>
</evidence>
<reference evidence="2 3" key="1">
    <citation type="submission" date="2022-01" db="EMBL/GenBank/DDBJ databases">
        <title>A chromosomal length assembly of Cordylochernes scorpioides.</title>
        <authorList>
            <person name="Zeh D."/>
            <person name="Zeh J."/>
        </authorList>
    </citation>
    <scope>NUCLEOTIDE SEQUENCE [LARGE SCALE GENOMIC DNA]</scope>
    <source>
        <strain evidence="2">IN4F17</strain>
        <tissue evidence="2">Whole Body</tissue>
    </source>
</reference>
<accession>A0ABY6KG89</accession>
<dbReference type="EMBL" id="CP092867">
    <property type="protein sequence ID" value="UYV67583.1"/>
    <property type="molecule type" value="Genomic_DNA"/>
</dbReference>
<dbReference type="InterPro" id="IPR035901">
    <property type="entry name" value="GIY-YIG_endonuc_sf"/>
</dbReference>
<feature type="domain" description="Helix-turn-helix" evidence="1">
    <location>
        <begin position="174"/>
        <end position="232"/>
    </location>
</feature>
<dbReference type="SUPFAM" id="SSF82771">
    <property type="entry name" value="GIY-YIG endonuclease"/>
    <property type="match status" value="1"/>
</dbReference>
<keyword evidence="3" id="KW-1185">Reference proteome</keyword>
<evidence type="ECO:0000313" key="2">
    <source>
        <dbReference type="EMBL" id="UYV67583.1"/>
    </source>
</evidence>
<dbReference type="InterPro" id="IPR058912">
    <property type="entry name" value="HTH_animal"/>
</dbReference>